<evidence type="ECO:0000256" key="2">
    <source>
        <dbReference type="ARBA" id="ARBA00023002"/>
    </source>
</evidence>
<dbReference type="Proteomes" id="UP000318801">
    <property type="component" value="Unassembled WGS sequence"/>
</dbReference>
<dbReference type="SUPFAM" id="SSF55469">
    <property type="entry name" value="FMN-dependent nitroreductase-like"/>
    <property type="match status" value="1"/>
</dbReference>
<dbReference type="AlphaFoldDB" id="A0A506U5S4"/>
<dbReference type="PANTHER" id="PTHR43673:SF10">
    <property type="entry name" value="NADH DEHYDROGENASE_NAD(P)H NITROREDUCTASE XCC3605-RELATED"/>
    <property type="match status" value="1"/>
</dbReference>
<evidence type="ECO:0000313" key="5">
    <source>
        <dbReference type="Proteomes" id="UP000318801"/>
    </source>
</evidence>
<gene>
    <name evidence="4" type="ORF">FJU08_16575</name>
</gene>
<protein>
    <submittedName>
        <fullName evidence="4">Nitroreductase family protein</fullName>
    </submittedName>
</protein>
<dbReference type="Pfam" id="PF00881">
    <property type="entry name" value="Nitroreductase"/>
    <property type="match status" value="1"/>
</dbReference>
<reference evidence="4 5" key="1">
    <citation type="submission" date="2019-06" db="EMBL/GenBank/DDBJ databases">
        <authorList>
            <person name="Li M."/>
        </authorList>
    </citation>
    <scope>NUCLEOTIDE SEQUENCE [LARGE SCALE GENOMIC DNA]</scope>
    <source>
        <strain evidence="4 5">BGMRC2036</strain>
    </source>
</reference>
<evidence type="ECO:0000256" key="1">
    <source>
        <dbReference type="ARBA" id="ARBA00007118"/>
    </source>
</evidence>
<dbReference type="OrthoDB" id="9802510at2"/>
<dbReference type="Gene3D" id="3.40.109.10">
    <property type="entry name" value="NADH Oxidase"/>
    <property type="match status" value="1"/>
</dbReference>
<evidence type="ECO:0000259" key="3">
    <source>
        <dbReference type="Pfam" id="PF00881"/>
    </source>
</evidence>
<comment type="caution">
    <text evidence="4">The sequence shown here is derived from an EMBL/GenBank/DDBJ whole genome shotgun (WGS) entry which is preliminary data.</text>
</comment>
<keyword evidence="2" id="KW-0560">Oxidoreductase</keyword>
<keyword evidence="5" id="KW-1185">Reference proteome</keyword>
<comment type="similarity">
    <text evidence="1">Belongs to the nitroreductase family.</text>
</comment>
<dbReference type="RefSeq" id="WP_141150152.1">
    <property type="nucleotide sequence ID" value="NZ_VHLG01000012.1"/>
</dbReference>
<dbReference type="GO" id="GO:0016491">
    <property type="term" value="F:oxidoreductase activity"/>
    <property type="evidence" value="ECO:0007669"/>
    <property type="project" value="UniProtKB-KW"/>
</dbReference>
<sequence length="198" mass="21651">MTESNHRISEHPIDPLFLNRWAPRAFNGETMPEADLSTVLDAAHWAPSASNHQPWRFAWFRQGTPLFADAVELLMEGNRVWASRASALVFVVSKKAYINHEGLATPLATHAFDSGCAWGMAAMQAKMMGYETHGMGGILKDAIAAYLKLSDDYSVNMAFAVGKLGPVTALPEKLQAREVPSNRKALGEVAAEGRIILD</sequence>
<dbReference type="InterPro" id="IPR029479">
    <property type="entry name" value="Nitroreductase"/>
</dbReference>
<dbReference type="InterPro" id="IPR000415">
    <property type="entry name" value="Nitroreductase-like"/>
</dbReference>
<name>A0A506U5S4_9HYPH</name>
<accession>A0A506U5S4</accession>
<dbReference type="EMBL" id="VHLG01000012">
    <property type="protein sequence ID" value="TPW28434.1"/>
    <property type="molecule type" value="Genomic_DNA"/>
</dbReference>
<dbReference type="CDD" id="cd02138">
    <property type="entry name" value="TdsD-like"/>
    <property type="match status" value="1"/>
</dbReference>
<evidence type="ECO:0000313" key="4">
    <source>
        <dbReference type="EMBL" id="TPW28434.1"/>
    </source>
</evidence>
<proteinExistence type="inferred from homology"/>
<organism evidence="4 5">
    <name type="scientific">Martelella alba</name>
    <dbReference type="NCBI Taxonomy" id="2590451"/>
    <lineage>
        <taxon>Bacteria</taxon>
        <taxon>Pseudomonadati</taxon>
        <taxon>Pseudomonadota</taxon>
        <taxon>Alphaproteobacteria</taxon>
        <taxon>Hyphomicrobiales</taxon>
        <taxon>Aurantimonadaceae</taxon>
        <taxon>Martelella</taxon>
    </lineage>
</organism>
<feature type="domain" description="Nitroreductase" evidence="3">
    <location>
        <begin position="19"/>
        <end position="163"/>
    </location>
</feature>
<dbReference type="PANTHER" id="PTHR43673">
    <property type="entry name" value="NAD(P)H NITROREDUCTASE YDGI-RELATED"/>
    <property type="match status" value="1"/>
</dbReference>